<dbReference type="EMBL" id="AYKF01000146">
    <property type="protein sequence ID" value="ROO22400.1"/>
    <property type="molecule type" value="Genomic_DNA"/>
</dbReference>
<keyword evidence="4 6" id="KW-0689">Ribosomal protein</keyword>
<keyword evidence="2 6" id="KW-0699">rRNA-binding</keyword>
<dbReference type="InterPro" id="IPR028909">
    <property type="entry name" value="bL21-like"/>
</dbReference>
<dbReference type="HAMAP" id="MF_01363">
    <property type="entry name" value="Ribosomal_bL21"/>
    <property type="match status" value="1"/>
</dbReference>
<organism evidence="8 9">
    <name type="scientific">Salinisphaera orenii YIM 95161</name>
    <dbReference type="NCBI Taxonomy" id="1051139"/>
    <lineage>
        <taxon>Bacteria</taxon>
        <taxon>Pseudomonadati</taxon>
        <taxon>Pseudomonadota</taxon>
        <taxon>Gammaproteobacteria</taxon>
        <taxon>Salinisphaerales</taxon>
        <taxon>Salinisphaeraceae</taxon>
        <taxon>Salinisphaera</taxon>
    </lineage>
</organism>
<evidence type="ECO:0000313" key="9">
    <source>
        <dbReference type="Proteomes" id="UP000285123"/>
    </source>
</evidence>
<dbReference type="PANTHER" id="PTHR21349:SF0">
    <property type="entry name" value="LARGE RIBOSOMAL SUBUNIT PROTEIN BL21M"/>
    <property type="match status" value="1"/>
</dbReference>
<proteinExistence type="inferred from homology"/>
<evidence type="ECO:0000256" key="1">
    <source>
        <dbReference type="ARBA" id="ARBA00008563"/>
    </source>
</evidence>
<dbReference type="GO" id="GO:0006412">
    <property type="term" value="P:translation"/>
    <property type="evidence" value="ECO:0007669"/>
    <property type="project" value="UniProtKB-UniRule"/>
</dbReference>
<comment type="function">
    <text evidence="6 7">This protein binds to 23S rRNA in the presence of protein L20.</text>
</comment>
<protein>
    <recommendedName>
        <fullName evidence="6">Large ribosomal subunit protein bL21</fullName>
    </recommendedName>
</protein>
<dbReference type="InterPro" id="IPR001787">
    <property type="entry name" value="Ribosomal_bL21"/>
</dbReference>
<keyword evidence="3 6" id="KW-0694">RNA-binding</keyword>
<dbReference type="GO" id="GO:0019843">
    <property type="term" value="F:rRNA binding"/>
    <property type="evidence" value="ECO:0007669"/>
    <property type="project" value="UniProtKB-UniRule"/>
</dbReference>
<evidence type="ECO:0000313" key="8">
    <source>
        <dbReference type="EMBL" id="ROO22400.1"/>
    </source>
</evidence>
<dbReference type="Pfam" id="PF00829">
    <property type="entry name" value="Ribosomal_L21p"/>
    <property type="match status" value="1"/>
</dbReference>
<evidence type="ECO:0000256" key="6">
    <source>
        <dbReference type="HAMAP-Rule" id="MF_01363"/>
    </source>
</evidence>
<evidence type="ECO:0000256" key="5">
    <source>
        <dbReference type="ARBA" id="ARBA00023274"/>
    </source>
</evidence>
<dbReference type="GO" id="GO:1990904">
    <property type="term" value="C:ribonucleoprotein complex"/>
    <property type="evidence" value="ECO:0007669"/>
    <property type="project" value="UniProtKB-KW"/>
</dbReference>
<dbReference type="GO" id="GO:0005737">
    <property type="term" value="C:cytoplasm"/>
    <property type="evidence" value="ECO:0007669"/>
    <property type="project" value="UniProtKB-ARBA"/>
</dbReference>
<comment type="similarity">
    <text evidence="1 6 7">Belongs to the bacterial ribosomal protein bL21 family.</text>
</comment>
<dbReference type="InterPro" id="IPR036164">
    <property type="entry name" value="bL21-like_sf"/>
</dbReference>
<evidence type="ECO:0000256" key="7">
    <source>
        <dbReference type="RuleBase" id="RU000562"/>
    </source>
</evidence>
<dbReference type="GO" id="GO:0003735">
    <property type="term" value="F:structural constituent of ribosome"/>
    <property type="evidence" value="ECO:0007669"/>
    <property type="project" value="InterPro"/>
</dbReference>
<dbReference type="PANTHER" id="PTHR21349">
    <property type="entry name" value="50S RIBOSOMAL PROTEIN L21"/>
    <property type="match status" value="1"/>
</dbReference>
<evidence type="ECO:0000256" key="4">
    <source>
        <dbReference type="ARBA" id="ARBA00022980"/>
    </source>
</evidence>
<gene>
    <name evidence="6 8" type="primary">rplU</name>
    <name evidence="8" type="ORF">SAHL_17360</name>
</gene>
<dbReference type="SUPFAM" id="SSF141091">
    <property type="entry name" value="L21p-like"/>
    <property type="match status" value="1"/>
</dbReference>
<dbReference type="PROSITE" id="PS01169">
    <property type="entry name" value="RIBOSOMAL_L21"/>
    <property type="match status" value="1"/>
</dbReference>
<dbReference type="InterPro" id="IPR018258">
    <property type="entry name" value="Ribosomal_bL21_CS"/>
</dbReference>
<evidence type="ECO:0000256" key="3">
    <source>
        <dbReference type="ARBA" id="ARBA00022884"/>
    </source>
</evidence>
<accession>A0A423PD91</accession>
<reference evidence="8 9" key="1">
    <citation type="submission" date="2013-10" db="EMBL/GenBank/DDBJ databases">
        <title>Salinisphaera halophila YIM 95161 Genome Sequencing.</title>
        <authorList>
            <person name="Lai Q."/>
            <person name="Li C."/>
            <person name="Shao Z."/>
        </authorList>
    </citation>
    <scope>NUCLEOTIDE SEQUENCE [LARGE SCALE GENOMIC DNA]</scope>
    <source>
        <strain evidence="8 9">YIM 95161</strain>
    </source>
</reference>
<comment type="caution">
    <text evidence="8">The sequence shown here is derived from an EMBL/GenBank/DDBJ whole genome shotgun (WGS) entry which is preliminary data.</text>
</comment>
<dbReference type="NCBIfam" id="TIGR00061">
    <property type="entry name" value="L21"/>
    <property type="match status" value="1"/>
</dbReference>
<comment type="subunit">
    <text evidence="6">Part of the 50S ribosomal subunit. Contacts protein L20.</text>
</comment>
<name>A0A423PD91_9GAMM</name>
<sequence>MVMHAVIRTGGKQYRVAEGDVLRVEKLDAEPGSTIELSDVLLISDGDDVQIGTPLLNGKAVSAEVQTHARRDKIEVVKFKRRKKYRRAHGHRQHYTQLKITSIPGA</sequence>
<dbReference type="GO" id="GO:0005840">
    <property type="term" value="C:ribosome"/>
    <property type="evidence" value="ECO:0007669"/>
    <property type="project" value="UniProtKB-KW"/>
</dbReference>
<keyword evidence="5 6" id="KW-0687">Ribonucleoprotein</keyword>
<dbReference type="AlphaFoldDB" id="A0A423PD91"/>
<evidence type="ECO:0000256" key="2">
    <source>
        <dbReference type="ARBA" id="ARBA00022730"/>
    </source>
</evidence>
<dbReference type="Proteomes" id="UP000285123">
    <property type="component" value="Unassembled WGS sequence"/>
</dbReference>